<evidence type="ECO:0008006" key="5">
    <source>
        <dbReference type="Google" id="ProtNLM"/>
    </source>
</evidence>
<dbReference type="SMART" id="SM00327">
    <property type="entry name" value="VWA"/>
    <property type="match status" value="1"/>
</dbReference>
<comment type="caution">
    <text evidence="3">The sequence shown here is derived from an EMBL/GenBank/DDBJ whole genome shotgun (WGS) entry which is preliminary data.</text>
</comment>
<protein>
    <recommendedName>
        <fullName evidence="5">Inter-alpha-trypsin inhibitor heavy chain H3-like</fullName>
    </recommendedName>
</protein>
<name>A0AAE0RTU8_9BIVA</name>
<reference evidence="3" key="1">
    <citation type="journal article" date="2021" name="Genome Biol. Evol.">
        <title>A High-Quality Reference Genome for a Parasitic Bivalve with Doubly Uniparental Inheritance (Bivalvia: Unionida).</title>
        <authorList>
            <person name="Smith C.H."/>
        </authorList>
    </citation>
    <scope>NUCLEOTIDE SEQUENCE</scope>
    <source>
        <strain evidence="3">CHS0354</strain>
    </source>
</reference>
<dbReference type="PROSITE" id="PS50234">
    <property type="entry name" value="VWFA"/>
    <property type="match status" value="1"/>
</dbReference>
<dbReference type="InterPro" id="IPR013694">
    <property type="entry name" value="VIT"/>
</dbReference>
<organism evidence="3 4">
    <name type="scientific">Potamilus streckersoni</name>
    <dbReference type="NCBI Taxonomy" id="2493646"/>
    <lineage>
        <taxon>Eukaryota</taxon>
        <taxon>Metazoa</taxon>
        <taxon>Spiralia</taxon>
        <taxon>Lophotrochozoa</taxon>
        <taxon>Mollusca</taxon>
        <taxon>Bivalvia</taxon>
        <taxon>Autobranchia</taxon>
        <taxon>Heteroconchia</taxon>
        <taxon>Palaeoheterodonta</taxon>
        <taxon>Unionida</taxon>
        <taxon>Unionoidea</taxon>
        <taxon>Unionidae</taxon>
        <taxon>Ambleminae</taxon>
        <taxon>Lampsilini</taxon>
        <taxon>Potamilus</taxon>
    </lineage>
</organism>
<keyword evidence="4" id="KW-1185">Reference proteome</keyword>
<accession>A0AAE0RTU8</accession>
<dbReference type="PANTHER" id="PTHR10338:SF108">
    <property type="entry name" value="INTER-ALPHA-TRYPSIN INHIBITOR HEAVY CHAIN H4-LIKE PROTEIN"/>
    <property type="match status" value="1"/>
</dbReference>
<sequence length="702" mass="79316">MMFSVIYMKLFSFTIFGIVTCRYNTLSLLARDPLPFRHERSSNANNMESRNETKVESMTVESSVSTRFAEVIVRSVVVNQLNTDNEVSFTVQIPQSAFIYNFSMMIGDKLYVGILMEKEKAKHEYGRARDQGQSAGYVHQQRPLVPDRDMDIFTISINVASKSCVTFELVYQELLERKVGYYEQRFNVHPNQILANLTLIARYFEPQGFSDYYYTKPGSDIVLRASSENVVVSQSPEKLWIIYNPTVEEQTSIDPQKGLVGQFVVRYDITHKLDAGLIIYNKDFMAHFFSSPPVKTMGKSIVFVIDISGSMSGRKIEQVKQAMLAILPQLQEEDYFNIIIFDHDVIAWRDASVMASKDNIELALDFSRKRIVARGSTNIYGALLNALKLFSTQLNVADHLRHYAKIIVFLTDGSPTSGKTTNLKEIRSEVKNVNKNEGGGRLVSIYALGFGFGMDFNFLKHLSWENGGVARRIYDAVDAGKQLDGFYKEIQSPCYVDLQFNYMVDDTVLITNDYDVSETSYMVYYCGSEIVVVGKFENEVIDVAKIRATGADQAVTLTSTPVSSDSLHINPLFTERLWAYAMIKDLIKESDILEDNIRASEIKLRALNMSLQYHLVTPLTSLVVTEALGDMERRPNSRNPTEMGSIQAKKDVNQNTYMYNDINANSVVIANSRISSATSLAINIILKPLLLTVSITLYHVVS</sequence>
<dbReference type="Pfam" id="PF13768">
    <property type="entry name" value="VWA_3"/>
    <property type="match status" value="1"/>
</dbReference>
<dbReference type="PROSITE" id="PS51468">
    <property type="entry name" value="VIT"/>
    <property type="match status" value="1"/>
</dbReference>
<feature type="domain" description="VIT" evidence="2">
    <location>
        <begin position="39"/>
        <end position="173"/>
    </location>
</feature>
<dbReference type="Gene3D" id="3.40.50.410">
    <property type="entry name" value="von Willebrand factor, type A domain"/>
    <property type="match status" value="1"/>
</dbReference>
<dbReference type="AlphaFoldDB" id="A0AAE0RTU8"/>
<reference evidence="3" key="3">
    <citation type="submission" date="2023-05" db="EMBL/GenBank/DDBJ databases">
        <authorList>
            <person name="Smith C.H."/>
        </authorList>
    </citation>
    <scope>NUCLEOTIDE SEQUENCE</scope>
    <source>
        <strain evidence="3">CHS0354</strain>
        <tissue evidence="3">Mantle</tissue>
    </source>
</reference>
<evidence type="ECO:0000313" key="3">
    <source>
        <dbReference type="EMBL" id="KAK3579439.1"/>
    </source>
</evidence>
<reference evidence="3" key="2">
    <citation type="journal article" date="2021" name="Genome Biol. Evol.">
        <title>Developing a high-quality reference genome for a parasitic bivalve with doubly uniparental inheritance (Bivalvia: Unionida).</title>
        <authorList>
            <person name="Smith C.H."/>
        </authorList>
    </citation>
    <scope>NUCLEOTIDE SEQUENCE</scope>
    <source>
        <strain evidence="3">CHS0354</strain>
        <tissue evidence="3">Mantle</tissue>
    </source>
</reference>
<evidence type="ECO:0000259" key="1">
    <source>
        <dbReference type="PROSITE" id="PS50234"/>
    </source>
</evidence>
<dbReference type="Pfam" id="PF08487">
    <property type="entry name" value="VIT"/>
    <property type="match status" value="1"/>
</dbReference>
<dbReference type="Proteomes" id="UP001195483">
    <property type="component" value="Unassembled WGS sequence"/>
</dbReference>
<dbReference type="PANTHER" id="PTHR10338">
    <property type="entry name" value="INTER-ALPHA-TRYPSIN INHIBITOR HEAVY CHAIN FAMILY MEMBER"/>
    <property type="match status" value="1"/>
</dbReference>
<dbReference type="InterPro" id="IPR002035">
    <property type="entry name" value="VWF_A"/>
</dbReference>
<dbReference type="SMART" id="SM00609">
    <property type="entry name" value="VIT"/>
    <property type="match status" value="1"/>
</dbReference>
<evidence type="ECO:0000313" key="4">
    <source>
        <dbReference type="Proteomes" id="UP001195483"/>
    </source>
</evidence>
<feature type="domain" description="VWFA" evidence="1">
    <location>
        <begin position="300"/>
        <end position="490"/>
    </location>
</feature>
<dbReference type="InterPro" id="IPR050934">
    <property type="entry name" value="ITIH"/>
</dbReference>
<dbReference type="SUPFAM" id="SSF53300">
    <property type="entry name" value="vWA-like"/>
    <property type="match status" value="1"/>
</dbReference>
<evidence type="ECO:0000259" key="2">
    <source>
        <dbReference type="PROSITE" id="PS51468"/>
    </source>
</evidence>
<dbReference type="InterPro" id="IPR036465">
    <property type="entry name" value="vWFA_dom_sf"/>
</dbReference>
<dbReference type="EMBL" id="JAEAOA010001694">
    <property type="protein sequence ID" value="KAK3579439.1"/>
    <property type="molecule type" value="Genomic_DNA"/>
</dbReference>
<proteinExistence type="predicted"/>
<gene>
    <name evidence="3" type="ORF">CHS0354_028238</name>
</gene>